<accession>A0A6P4EJE0</accession>
<name>A0A6P4EJE0_DRORH</name>
<dbReference type="RefSeq" id="XP_016975103.1">
    <property type="nucleotide sequence ID" value="XM_017119614.1"/>
</dbReference>
<sequence>MSLKKALDDCLIDFDRRVLVTDLLEEYKLPYKEVNDVLEAYIKTQEPSTKFEKRFLVHGKRKTQGSDSVEELYSVVQESKLKDWLAKVQDAESQLYSVEIAGVSKSPAAIFKPMQHLEVKLAKVEQRPGAEKTVPISNGAPLTNGVKSESSKSGASKPDSTKSSVKVEPSKTSLKAEKPKAEVEKPAASKGKPSPESKKTSPKENASKAKPAAAKKGSINSFFTAAASKPKDVKATPSKSPAASTMENFFKKQPPGAKKSPPEMEEKTKKESTAPPKTESSKKKSPAPRTKPSPANTSVQLFDEESAESSDEEEKLDKLRRNVIGSDNESDQEKPSTTKRRRISDSEDEEQPPKKTAEKEVVTVDDDKMDTETANETYLDEDGFVITQRKPAKPQPVKKKVSPKTSAPVNKKKSPPSAGKTGKDGPKTKQAGIMNFFAKKN</sequence>
<keyword evidence="2" id="KW-0396">Initiation factor</keyword>
<dbReference type="GO" id="GO:0003743">
    <property type="term" value="F:translation initiation factor activity"/>
    <property type="evidence" value="ECO:0007669"/>
    <property type="project" value="UniProtKB-KW"/>
</dbReference>
<dbReference type="GO" id="GO:0006260">
    <property type="term" value="P:DNA replication"/>
    <property type="evidence" value="ECO:0007669"/>
    <property type="project" value="InterPro"/>
</dbReference>
<dbReference type="Pfam" id="PF09507">
    <property type="entry name" value="CDC27"/>
    <property type="match status" value="1"/>
</dbReference>
<dbReference type="InterPro" id="IPR019038">
    <property type="entry name" value="POLD3"/>
</dbReference>
<dbReference type="OMA" id="PIFKPMQ"/>
<keyword evidence="2" id="KW-0648">Protein biosynthesis</keyword>
<feature type="compositionally biased region" description="Basic and acidic residues" evidence="1">
    <location>
        <begin position="351"/>
        <end position="366"/>
    </location>
</feature>
<reference evidence="2" key="1">
    <citation type="submission" date="2025-08" db="UniProtKB">
        <authorList>
            <consortium name="RefSeq"/>
        </authorList>
    </citation>
    <scope>IDENTIFICATION</scope>
</reference>
<dbReference type="GO" id="GO:0043625">
    <property type="term" value="C:delta DNA polymerase complex"/>
    <property type="evidence" value="ECO:0007669"/>
    <property type="project" value="InterPro"/>
</dbReference>
<protein>
    <submittedName>
        <fullName evidence="2">Translation initiation factor IF-2</fullName>
    </submittedName>
</protein>
<organism evidence="2">
    <name type="scientific">Drosophila rhopaloa</name>
    <name type="common">Fruit fly</name>
    <dbReference type="NCBI Taxonomy" id="1041015"/>
    <lineage>
        <taxon>Eukaryota</taxon>
        <taxon>Metazoa</taxon>
        <taxon>Ecdysozoa</taxon>
        <taxon>Arthropoda</taxon>
        <taxon>Hexapoda</taxon>
        <taxon>Insecta</taxon>
        <taxon>Pterygota</taxon>
        <taxon>Neoptera</taxon>
        <taxon>Endopterygota</taxon>
        <taxon>Diptera</taxon>
        <taxon>Brachycera</taxon>
        <taxon>Muscomorpha</taxon>
        <taxon>Ephydroidea</taxon>
        <taxon>Drosophilidae</taxon>
        <taxon>Drosophila</taxon>
        <taxon>Sophophora</taxon>
    </lineage>
</organism>
<dbReference type="OrthoDB" id="8041813at2759"/>
<proteinExistence type="predicted"/>
<feature type="compositionally biased region" description="Polar residues" evidence="1">
    <location>
        <begin position="237"/>
        <end position="247"/>
    </location>
</feature>
<evidence type="ECO:0000256" key="1">
    <source>
        <dbReference type="SAM" id="MobiDB-lite"/>
    </source>
</evidence>
<dbReference type="RefSeq" id="XP_016975103.2">
    <property type="nucleotide sequence ID" value="XM_017119614.2"/>
</dbReference>
<feature type="region of interest" description="Disordered" evidence="1">
    <location>
        <begin position="128"/>
        <end position="441"/>
    </location>
</feature>
<feature type="compositionally biased region" description="Acidic residues" evidence="1">
    <location>
        <begin position="302"/>
        <end position="314"/>
    </location>
</feature>
<feature type="compositionally biased region" description="Basic residues" evidence="1">
    <location>
        <begin position="390"/>
        <end position="402"/>
    </location>
</feature>
<dbReference type="AlphaFoldDB" id="A0A6P4EJE0"/>
<evidence type="ECO:0000313" key="2">
    <source>
        <dbReference type="RefSeq" id="XP_016975103.1"/>
    </source>
</evidence>
<feature type="compositionally biased region" description="Basic and acidic residues" evidence="1">
    <location>
        <begin position="260"/>
        <end position="272"/>
    </location>
</feature>
<gene>
    <name evidence="2" type="primary">LOC108041636</name>
</gene>
<feature type="compositionally biased region" description="Polar residues" evidence="1">
    <location>
        <begin position="145"/>
        <end position="154"/>
    </location>
</feature>
<feature type="compositionally biased region" description="Basic and acidic residues" evidence="1">
    <location>
        <begin position="174"/>
        <end position="207"/>
    </location>
</feature>